<reference evidence="1 2" key="1">
    <citation type="submission" date="2016-01" db="EMBL/GenBank/DDBJ databases">
        <authorList>
            <person name="Oliw E.H."/>
        </authorList>
    </citation>
    <scope>NUCLEOTIDE SEQUENCE [LARGE SCALE GENOMIC DNA]</scope>
    <source>
        <strain evidence="1 2">MDcuke</strain>
    </source>
</reference>
<proteinExistence type="predicted"/>
<dbReference type="EMBL" id="CP013970">
    <property type="protein sequence ID" value="AXF77030.1"/>
    <property type="molecule type" value="Genomic_DNA"/>
</dbReference>
<dbReference type="RefSeq" id="WP_233479992.1">
    <property type="nucleotide sequence ID" value="NZ_CP013970.1"/>
</dbReference>
<accession>A0A345CUB3</accession>
<dbReference type="Proteomes" id="UP000264980">
    <property type="component" value="Chromosome"/>
</dbReference>
<evidence type="ECO:0000313" key="1">
    <source>
        <dbReference type="EMBL" id="AXF77030.1"/>
    </source>
</evidence>
<dbReference type="AlphaFoldDB" id="A0A345CUB3"/>
<protein>
    <submittedName>
        <fullName evidence="1">Uncharacterized protein</fullName>
    </submittedName>
</protein>
<name>A0A345CUB3_9GAMM</name>
<evidence type="ECO:0000313" key="2">
    <source>
        <dbReference type="Proteomes" id="UP000264980"/>
    </source>
</evidence>
<sequence length="72" mass="8201">MKQKPAKCGTDEFGYLVSTDEFRFQPPGKLYCFYCSCPMVLVRVQGNREAHFLHDIAMLVSGDIVCPNIERV</sequence>
<gene>
    <name evidence="1" type="ORF">AV903_14990</name>
</gene>
<organism evidence="1 2">
    <name type="scientific">Erwinia tracheiphila</name>
    <dbReference type="NCBI Taxonomy" id="65700"/>
    <lineage>
        <taxon>Bacteria</taxon>
        <taxon>Pseudomonadati</taxon>
        <taxon>Pseudomonadota</taxon>
        <taxon>Gammaproteobacteria</taxon>
        <taxon>Enterobacterales</taxon>
        <taxon>Erwiniaceae</taxon>
        <taxon>Erwinia</taxon>
    </lineage>
</organism>